<protein>
    <submittedName>
        <fullName evidence="1">Uncharacterized protein</fullName>
    </submittedName>
</protein>
<proteinExistence type="predicted"/>
<dbReference type="EMBL" id="JAHRHJ020000001">
    <property type="protein sequence ID" value="KAH9331031.1"/>
    <property type="molecule type" value="Genomic_DNA"/>
</dbReference>
<sequence>PAKFVLRIQCHRNCLGGSQFVFQRKHRFLRSNHYQSAIKRKTRRIWDYSMSIGQMERIPAYHLPQFM</sequence>
<dbReference type="Proteomes" id="UP000824469">
    <property type="component" value="Unassembled WGS sequence"/>
</dbReference>
<comment type="caution">
    <text evidence="1">The sequence shown here is derived from an EMBL/GenBank/DDBJ whole genome shotgun (WGS) entry which is preliminary data.</text>
</comment>
<name>A0AA38GYE4_TAXCH</name>
<feature type="non-terminal residue" evidence="1">
    <location>
        <position position="67"/>
    </location>
</feature>
<organism evidence="1 2">
    <name type="scientific">Taxus chinensis</name>
    <name type="common">Chinese yew</name>
    <name type="synonym">Taxus wallichiana var. chinensis</name>
    <dbReference type="NCBI Taxonomy" id="29808"/>
    <lineage>
        <taxon>Eukaryota</taxon>
        <taxon>Viridiplantae</taxon>
        <taxon>Streptophyta</taxon>
        <taxon>Embryophyta</taxon>
        <taxon>Tracheophyta</taxon>
        <taxon>Spermatophyta</taxon>
        <taxon>Pinopsida</taxon>
        <taxon>Pinidae</taxon>
        <taxon>Conifers II</taxon>
        <taxon>Cupressales</taxon>
        <taxon>Taxaceae</taxon>
        <taxon>Taxus</taxon>
    </lineage>
</organism>
<keyword evidence="2" id="KW-1185">Reference proteome</keyword>
<evidence type="ECO:0000313" key="2">
    <source>
        <dbReference type="Proteomes" id="UP000824469"/>
    </source>
</evidence>
<evidence type="ECO:0000313" key="1">
    <source>
        <dbReference type="EMBL" id="KAH9331031.1"/>
    </source>
</evidence>
<reference evidence="1 2" key="1">
    <citation type="journal article" date="2021" name="Nat. Plants">
        <title>The Taxus genome provides insights into paclitaxel biosynthesis.</title>
        <authorList>
            <person name="Xiong X."/>
            <person name="Gou J."/>
            <person name="Liao Q."/>
            <person name="Li Y."/>
            <person name="Zhou Q."/>
            <person name="Bi G."/>
            <person name="Li C."/>
            <person name="Du R."/>
            <person name="Wang X."/>
            <person name="Sun T."/>
            <person name="Guo L."/>
            <person name="Liang H."/>
            <person name="Lu P."/>
            <person name="Wu Y."/>
            <person name="Zhang Z."/>
            <person name="Ro D.K."/>
            <person name="Shang Y."/>
            <person name="Huang S."/>
            <person name="Yan J."/>
        </authorList>
    </citation>
    <scope>NUCLEOTIDE SEQUENCE [LARGE SCALE GENOMIC DNA]</scope>
    <source>
        <strain evidence="1">Ta-2019</strain>
    </source>
</reference>
<accession>A0AA38GYE4</accession>
<feature type="non-terminal residue" evidence="1">
    <location>
        <position position="1"/>
    </location>
</feature>
<dbReference type="AlphaFoldDB" id="A0AA38GYE4"/>
<gene>
    <name evidence="1" type="ORF">KI387_003139</name>
</gene>